<feature type="non-terminal residue" evidence="1">
    <location>
        <position position="115"/>
    </location>
</feature>
<sequence>MRTKHNDKKAMKRCAPILFLSGIFLLNSCSQEIPENRILTGNDTKHNQNTNEPVTGIVESFYSTGQLKNRTTYKNGKKEGLDEGFHTNGQLSYRWNYKDGKPDGLEKTFDEDGRL</sequence>
<organism evidence="1">
    <name type="scientific">marine metagenome</name>
    <dbReference type="NCBI Taxonomy" id="408172"/>
    <lineage>
        <taxon>unclassified sequences</taxon>
        <taxon>metagenomes</taxon>
        <taxon>ecological metagenomes</taxon>
    </lineage>
</organism>
<dbReference type="Pfam" id="PF07661">
    <property type="entry name" value="MORN_2"/>
    <property type="match status" value="2"/>
</dbReference>
<dbReference type="Gene3D" id="3.90.930.1">
    <property type="match status" value="1"/>
</dbReference>
<evidence type="ECO:0000313" key="1">
    <source>
        <dbReference type="EMBL" id="SVA86009.1"/>
    </source>
</evidence>
<protein>
    <submittedName>
        <fullName evidence="1">Uncharacterized protein</fullName>
    </submittedName>
</protein>
<reference evidence="1" key="1">
    <citation type="submission" date="2018-05" db="EMBL/GenBank/DDBJ databases">
        <authorList>
            <person name="Lanie J.A."/>
            <person name="Ng W.-L."/>
            <person name="Kazmierczak K.M."/>
            <person name="Andrzejewski T.M."/>
            <person name="Davidsen T.M."/>
            <person name="Wayne K.J."/>
            <person name="Tettelin H."/>
            <person name="Glass J.I."/>
            <person name="Rusch D."/>
            <person name="Podicherti R."/>
            <person name="Tsui H.-C.T."/>
            <person name="Winkler M.E."/>
        </authorList>
    </citation>
    <scope>NUCLEOTIDE SEQUENCE</scope>
</reference>
<dbReference type="AlphaFoldDB" id="A0A381Z9Y8"/>
<proteinExistence type="predicted"/>
<gene>
    <name evidence="1" type="ORF">METZ01_LOCUS138863</name>
</gene>
<accession>A0A381Z9Y8</accession>
<dbReference type="SUPFAM" id="SSF82185">
    <property type="entry name" value="Histone H3 K4-specific methyltransferase SET7/9 N-terminal domain"/>
    <property type="match status" value="1"/>
</dbReference>
<name>A0A381Z9Y8_9ZZZZ</name>
<dbReference type="InterPro" id="IPR011652">
    <property type="entry name" value="MORN_2"/>
</dbReference>
<dbReference type="EMBL" id="UINC01020494">
    <property type="protein sequence ID" value="SVA86009.1"/>
    <property type="molecule type" value="Genomic_DNA"/>
</dbReference>